<gene>
    <name evidence="2" type="ORF">ACFSCS_07945</name>
</gene>
<evidence type="ECO:0000313" key="2">
    <source>
        <dbReference type="EMBL" id="MFD1890114.1"/>
    </source>
</evidence>
<accession>A0ABW4RWB8</accession>
<dbReference type="EMBL" id="JBHUFZ010000016">
    <property type="protein sequence ID" value="MFD1890114.1"/>
    <property type="molecule type" value="Genomic_DNA"/>
</dbReference>
<sequence length="317" mass="35322">MQQPENTSPDRATLRRMLRRAYGSVWAPTADEFSVELPSELHDVHLATLSNGQQVVIKIPPPPEVPLLTDEADLITAEVEALPMIAEHTDVPVPVMHFHDDSHELVGAEWFCMSWIEGVELDEAPEAQRDQLLRQVGRANRELAQITGEGFGRFLQPGLDSWRDAFSGITEDALADAQRHAAPLGLDPDTVHHLLLTSSDALDEVTEPHYCGWTLWPDEALVHDGRLAGLVGHSHGFWGDELMEAGFSGLLHPDDRTALLAGWNRGPLTEQEQARVDLYDLLRLVLAGTRHAARGDQLDVDWLQAQLRRITARLARR</sequence>
<protein>
    <submittedName>
        <fullName evidence="2">Phosphotransferase family protein</fullName>
    </submittedName>
</protein>
<dbReference type="Pfam" id="PF01636">
    <property type="entry name" value="APH"/>
    <property type="match status" value="1"/>
</dbReference>
<comment type="caution">
    <text evidence="2">The sequence shown here is derived from an EMBL/GenBank/DDBJ whole genome shotgun (WGS) entry which is preliminary data.</text>
</comment>
<dbReference type="PANTHER" id="PTHR21310:SF59">
    <property type="entry name" value="AMINOGLYCOSIDE PHOSPHOTRANSFERASE DOMAIN-CONTAINING PROTEIN"/>
    <property type="match status" value="1"/>
</dbReference>
<dbReference type="Proteomes" id="UP001597326">
    <property type="component" value="Unassembled WGS sequence"/>
</dbReference>
<name>A0ABW4RWB8_9ACTN</name>
<evidence type="ECO:0000259" key="1">
    <source>
        <dbReference type="Pfam" id="PF01636"/>
    </source>
</evidence>
<dbReference type="InterPro" id="IPR002575">
    <property type="entry name" value="Aminoglycoside_PTrfase"/>
</dbReference>
<dbReference type="SUPFAM" id="SSF56112">
    <property type="entry name" value="Protein kinase-like (PK-like)"/>
    <property type="match status" value="1"/>
</dbReference>
<reference evidence="3" key="1">
    <citation type="journal article" date="2019" name="Int. J. Syst. Evol. Microbiol.">
        <title>The Global Catalogue of Microorganisms (GCM) 10K type strain sequencing project: providing services to taxonomists for standard genome sequencing and annotation.</title>
        <authorList>
            <consortium name="The Broad Institute Genomics Platform"/>
            <consortium name="The Broad Institute Genome Sequencing Center for Infectious Disease"/>
            <person name="Wu L."/>
            <person name="Ma J."/>
        </authorList>
    </citation>
    <scope>NUCLEOTIDE SEQUENCE [LARGE SCALE GENOMIC DNA]</scope>
    <source>
        <strain evidence="3">CAIM 431</strain>
    </source>
</reference>
<evidence type="ECO:0000313" key="3">
    <source>
        <dbReference type="Proteomes" id="UP001597326"/>
    </source>
</evidence>
<keyword evidence="3" id="KW-1185">Reference proteome</keyword>
<dbReference type="PANTHER" id="PTHR21310">
    <property type="entry name" value="AMINOGLYCOSIDE PHOSPHOTRANSFERASE-RELATED-RELATED"/>
    <property type="match status" value="1"/>
</dbReference>
<feature type="domain" description="Aminoglycoside phosphotransferase" evidence="1">
    <location>
        <begin position="47"/>
        <end position="168"/>
    </location>
</feature>
<dbReference type="Gene3D" id="3.30.200.20">
    <property type="entry name" value="Phosphorylase Kinase, domain 1"/>
    <property type="match status" value="1"/>
</dbReference>
<dbReference type="InterPro" id="IPR051678">
    <property type="entry name" value="AGP_Transferase"/>
</dbReference>
<dbReference type="RefSeq" id="WP_343873075.1">
    <property type="nucleotide sequence ID" value="NZ_BAAAIX010000013.1"/>
</dbReference>
<organism evidence="2 3">
    <name type="scientific">Luteococcus peritonei</name>
    <dbReference type="NCBI Taxonomy" id="88874"/>
    <lineage>
        <taxon>Bacteria</taxon>
        <taxon>Bacillati</taxon>
        <taxon>Actinomycetota</taxon>
        <taxon>Actinomycetes</taxon>
        <taxon>Propionibacteriales</taxon>
        <taxon>Propionibacteriaceae</taxon>
        <taxon>Luteococcus</taxon>
    </lineage>
</organism>
<proteinExistence type="predicted"/>
<dbReference type="InterPro" id="IPR011009">
    <property type="entry name" value="Kinase-like_dom_sf"/>
</dbReference>